<reference evidence="2 3" key="1">
    <citation type="submission" date="2023-01" db="EMBL/GenBank/DDBJ databases">
        <authorList>
            <person name="Whitehead M."/>
        </authorList>
    </citation>
    <scope>NUCLEOTIDE SEQUENCE [LARGE SCALE GENOMIC DNA]</scope>
</reference>
<dbReference type="EMBL" id="CARXXK010000001">
    <property type="protein sequence ID" value="CAI6345978.1"/>
    <property type="molecule type" value="Genomic_DNA"/>
</dbReference>
<accession>A0AAV0VP65</accession>
<dbReference type="AlphaFoldDB" id="A0AAV0VP65"/>
<comment type="caution">
    <text evidence="2">The sequence shown here is derived from an EMBL/GenBank/DDBJ whole genome shotgun (WGS) entry which is preliminary data.</text>
</comment>
<evidence type="ECO:0000313" key="2">
    <source>
        <dbReference type="EMBL" id="CAI6345978.1"/>
    </source>
</evidence>
<sequence length="87" mass="10034">MWRHAKSSLSQYCPIKNVFGDYTAKKLVLMTRLRNRKLSFTQFFKKADELNDPLLSKDFKNNDDDDGSDCSSECSDTHTTDTMNTCL</sequence>
<protein>
    <submittedName>
        <fullName evidence="2">Uncharacterized protein</fullName>
    </submittedName>
</protein>
<dbReference type="Proteomes" id="UP001160148">
    <property type="component" value="Unassembled WGS sequence"/>
</dbReference>
<proteinExistence type="predicted"/>
<organism evidence="2 3">
    <name type="scientific">Macrosiphum euphorbiae</name>
    <name type="common">potato aphid</name>
    <dbReference type="NCBI Taxonomy" id="13131"/>
    <lineage>
        <taxon>Eukaryota</taxon>
        <taxon>Metazoa</taxon>
        <taxon>Ecdysozoa</taxon>
        <taxon>Arthropoda</taxon>
        <taxon>Hexapoda</taxon>
        <taxon>Insecta</taxon>
        <taxon>Pterygota</taxon>
        <taxon>Neoptera</taxon>
        <taxon>Paraneoptera</taxon>
        <taxon>Hemiptera</taxon>
        <taxon>Sternorrhyncha</taxon>
        <taxon>Aphidomorpha</taxon>
        <taxon>Aphidoidea</taxon>
        <taxon>Aphididae</taxon>
        <taxon>Macrosiphini</taxon>
        <taxon>Macrosiphum</taxon>
    </lineage>
</organism>
<name>A0AAV0VP65_9HEMI</name>
<feature type="region of interest" description="Disordered" evidence="1">
    <location>
        <begin position="54"/>
        <end position="87"/>
    </location>
</feature>
<evidence type="ECO:0000313" key="3">
    <source>
        <dbReference type="Proteomes" id="UP001160148"/>
    </source>
</evidence>
<gene>
    <name evidence="2" type="ORF">MEUPH1_LOCUS2929</name>
</gene>
<evidence type="ECO:0000256" key="1">
    <source>
        <dbReference type="SAM" id="MobiDB-lite"/>
    </source>
</evidence>
<keyword evidence="3" id="KW-1185">Reference proteome</keyword>